<keyword evidence="3" id="KW-0732">Signal</keyword>
<keyword evidence="2" id="KW-0472">Membrane</keyword>
<dbReference type="EMBL" id="RCSS01000172">
    <property type="protein sequence ID" value="RVD92633.1"/>
    <property type="molecule type" value="Genomic_DNA"/>
</dbReference>
<dbReference type="AlphaFoldDB" id="A0A437ANF6"/>
<sequence>MKIFLILRAFIFFSAGKAKIKTNPKNKAVNSTDNETKSASPTKMKDNPIQTITFEGGNKNPVCKVLFYEKYDGNLILYRSTTPNEASSYTIYRIINTKDIKKEGEYIRKFKLDDFSNDDKKYTYCVAVSNGKGKDDNYFSEPFQFCESQNKFMLTREAKNHKHANRAAWVALGLAIAALTLVLLVIVYKFFC</sequence>
<keyword evidence="5" id="KW-1185">Reference proteome</keyword>
<dbReference type="OrthoDB" id="2189423at2759"/>
<evidence type="ECO:0000256" key="2">
    <source>
        <dbReference type="SAM" id="Phobius"/>
    </source>
</evidence>
<keyword evidence="2" id="KW-1133">Transmembrane helix</keyword>
<feature type="compositionally biased region" description="Polar residues" evidence="1">
    <location>
        <begin position="25"/>
        <end position="41"/>
    </location>
</feature>
<reference evidence="4 5" key="1">
    <citation type="submission" date="2018-10" db="EMBL/GenBank/DDBJ databases">
        <title>Draft genome sequence of the microsporidian Tubulinosema ratisbonensis.</title>
        <authorList>
            <person name="Polonais V."/>
            <person name="Peyretaillade E."/>
            <person name="Niehus S."/>
            <person name="Wawrzyniak I."/>
            <person name="Franchet A."/>
            <person name="Gaspin C."/>
            <person name="Reichstadt M."/>
            <person name="Belser C."/>
            <person name="Labadie K."/>
            <person name="Delbac F."/>
            <person name="Ferrandon D."/>
        </authorList>
    </citation>
    <scope>NUCLEOTIDE SEQUENCE [LARGE SCALE GENOMIC DNA]</scope>
    <source>
        <strain evidence="4 5">Franzen</strain>
    </source>
</reference>
<dbReference type="Proteomes" id="UP000282876">
    <property type="component" value="Unassembled WGS sequence"/>
</dbReference>
<evidence type="ECO:0000313" key="5">
    <source>
        <dbReference type="Proteomes" id="UP000282876"/>
    </source>
</evidence>
<dbReference type="VEuPathDB" id="MicrosporidiaDB:TUBRATIS_008610"/>
<evidence type="ECO:0000313" key="4">
    <source>
        <dbReference type="EMBL" id="RVD92633.1"/>
    </source>
</evidence>
<name>A0A437ANF6_9MICR</name>
<feature type="chain" id="PRO_5019219320" evidence="3">
    <location>
        <begin position="19"/>
        <end position="192"/>
    </location>
</feature>
<feature type="signal peptide" evidence="3">
    <location>
        <begin position="1"/>
        <end position="18"/>
    </location>
</feature>
<evidence type="ECO:0000256" key="3">
    <source>
        <dbReference type="SAM" id="SignalP"/>
    </source>
</evidence>
<protein>
    <submittedName>
        <fullName evidence="4">Uncharacterized protein</fullName>
    </submittedName>
</protein>
<organism evidence="4 5">
    <name type="scientific">Tubulinosema ratisbonensis</name>
    <dbReference type="NCBI Taxonomy" id="291195"/>
    <lineage>
        <taxon>Eukaryota</taxon>
        <taxon>Fungi</taxon>
        <taxon>Fungi incertae sedis</taxon>
        <taxon>Microsporidia</taxon>
        <taxon>Tubulinosematoidea</taxon>
        <taxon>Tubulinosematidae</taxon>
        <taxon>Tubulinosema</taxon>
    </lineage>
</organism>
<gene>
    <name evidence="4" type="ORF">TUBRATIS_008610</name>
</gene>
<feature type="transmembrane region" description="Helical" evidence="2">
    <location>
        <begin position="167"/>
        <end position="191"/>
    </location>
</feature>
<accession>A0A437ANF6</accession>
<keyword evidence="2" id="KW-0812">Transmembrane</keyword>
<proteinExistence type="predicted"/>
<feature type="region of interest" description="Disordered" evidence="1">
    <location>
        <begin position="24"/>
        <end position="44"/>
    </location>
</feature>
<evidence type="ECO:0000256" key="1">
    <source>
        <dbReference type="SAM" id="MobiDB-lite"/>
    </source>
</evidence>
<comment type="caution">
    <text evidence="4">The sequence shown here is derived from an EMBL/GenBank/DDBJ whole genome shotgun (WGS) entry which is preliminary data.</text>
</comment>